<organism evidence="3 4">
    <name type="scientific">Pseudopithomyces chartarum</name>
    <dbReference type="NCBI Taxonomy" id="1892770"/>
    <lineage>
        <taxon>Eukaryota</taxon>
        <taxon>Fungi</taxon>
        <taxon>Dikarya</taxon>
        <taxon>Ascomycota</taxon>
        <taxon>Pezizomycotina</taxon>
        <taxon>Dothideomycetes</taxon>
        <taxon>Pleosporomycetidae</taxon>
        <taxon>Pleosporales</taxon>
        <taxon>Massarineae</taxon>
        <taxon>Didymosphaeriaceae</taxon>
        <taxon>Pseudopithomyces</taxon>
    </lineage>
</organism>
<dbReference type="PANTHER" id="PTHR33112:SF1">
    <property type="entry name" value="HETEROKARYON INCOMPATIBILITY DOMAIN-CONTAINING PROTEIN"/>
    <property type="match status" value="1"/>
</dbReference>
<dbReference type="Pfam" id="PF06985">
    <property type="entry name" value="HET"/>
    <property type="match status" value="1"/>
</dbReference>
<comment type="caution">
    <text evidence="3">The sequence shown here is derived from an EMBL/GenBank/DDBJ whole genome shotgun (WGS) entry which is preliminary data.</text>
</comment>
<sequence length="777" mass="87619">MTDTICDECLAIDFGKLMKISQDDVTKEDPFKPQNDFDLLLEINANRFDTSSTENCALCRVLSASLCPCEQEWSDPGIVDYASQARYVLEAFSFRRNCPWVPGNIEGVQDCHMLLATRGAFASNRNYAKFVRGDGYVVCLPKEREERFYVPQVIPDTLNVAKARSWLENCKEAHDDRCNKRSSIVFGMKVIDCETLMVVDAQDGMDWVALSYVWGHAKPHPNSNSIQLGGPLIMLSRTVNDAIQVTRSLGYKYLWIDRYCIDQNDTASKRSQLERMDAIYHGAELTIIAAAGQDESHGLPGVRDTARKKQQIIELDTCTILSTGPDPIDETRKSRWWSRGWTFQEGIMSRRRLVFAEHQSFFECGGGCCMEALGGLELPGSPERLQYTSQSSKTLNSGFLERAQFRMARRRLPEATAGFDQFLTIAGAYTKRTLTFDSDSLVAFAGVAHYLQRSEPKVSHLYGIPYMPSALDSGGDEGYIVYSLCWFHNGDSAPRRRAQFPSWTWAGWAGEVHWMTGMLTGTGKDVIPKLQSIQIEDNGQISAMEEYLRTFDPSNTTITGTDLALRFEAQVIPYTLFRLGESESEASACSSDEDSTHDVIESGTTSSVLAAALGDDQEHSENNIHLQDLHLQDQDLEGNCIASIQENDAINALGSYEDSNNSDNSSNTTTQSLDPHDWHDWVVGKHSLWDRSRMPEFDPLEFIQNIKSRRWSCLLLADYDANAGYSHRRFLLVVEWLKDGSAHRIGSIVLNQHHYIDADEPNFFEDKDLEWIKVRLI</sequence>
<feature type="compositionally biased region" description="Low complexity" evidence="1">
    <location>
        <begin position="658"/>
        <end position="670"/>
    </location>
</feature>
<name>A0AAN6M6D9_9PLEO</name>
<feature type="domain" description="Heterokaryon incompatibility" evidence="2">
    <location>
        <begin position="207"/>
        <end position="345"/>
    </location>
</feature>
<keyword evidence="4" id="KW-1185">Reference proteome</keyword>
<gene>
    <name evidence="3" type="ORF">GRF29_19g3312248</name>
</gene>
<proteinExistence type="predicted"/>
<dbReference type="EMBL" id="WVTA01000003">
    <property type="protein sequence ID" value="KAK3215444.1"/>
    <property type="molecule type" value="Genomic_DNA"/>
</dbReference>
<feature type="region of interest" description="Disordered" evidence="1">
    <location>
        <begin position="654"/>
        <end position="673"/>
    </location>
</feature>
<evidence type="ECO:0000259" key="2">
    <source>
        <dbReference type="Pfam" id="PF06985"/>
    </source>
</evidence>
<reference evidence="3 4" key="1">
    <citation type="submission" date="2021-02" db="EMBL/GenBank/DDBJ databases">
        <title>Genome assembly of Pseudopithomyces chartarum.</title>
        <authorList>
            <person name="Jauregui R."/>
            <person name="Singh J."/>
            <person name="Voisey C."/>
        </authorList>
    </citation>
    <scope>NUCLEOTIDE SEQUENCE [LARGE SCALE GENOMIC DNA]</scope>
    <source>
        <strain evidence="3 4">AGR01</strain>
    </source>
</reference>
<evidence type="ECO:0000256" key="1">
    <source>
        <dbReference type="SAM" id="MobiDB-lite"/>
    </source>
</evidence>
<dbReference type="Proteomes" id="UP001280581">
    <property type="component" value="Unassembled WGS sequence"/>
</dbReference>
<dbReference type="PANTHER" id="PTHR33112">
    <property type="entry name" value="DOMAIN PROTEIN, PUTATIVE-RELATED"/>
    <property type="match status" value="1"/>
</dbReference>
<evidence type="ECO:0000313" key="4">
    <source>
        <dbReference type="Proteomes" id="UP001280581"/>
    </source>
</evidence>
<accession>A0AAN6M6D9</accession>
<evidence type="ECO:0000313" key="3">
    <source>
        <dbReference type="EMBL" id="KAK3215444.1"/>
    </source>
</evidence>
<protein>
    <recommendedName>
        <fullName evidence="2">Heterokaryon incompatibility domain-containing protein</fullName>
    </recommendedName>
</protein>
<dbReference type="AlphaFoldDB" id="A0AAN6M6D9"/>
<dbReference type="InterPro" id="IPR010730">
    <property type="entry name" value="HET"/>
</dbReference>